<proteinExistence type="predicted"/>
<dbReference type="HOGENOM" id="CLU_924981_0_0_1"/>
<reference evidence="2 3" key="1">
    <citation type="journal article" date="2012" name="Eukaryot. Cell">
        <title>Genome sequence of the Trichosporon asahii environmental strain CBS 8904.</title>
        <authorList>
            <person name="Yang R.Y."/>
            <person name="Li H.T."/>
            <person name="Zhu H."/>
            <person name="Zhou G.P."/>
            <person name="Wang M."/>
            <person name="Wang L."/>
        </authorList>
    </citation>
    <scope>NUCLEOTIDE SEQUENCE [LARGE SCALE GENOMIC DNA]</scope>
    <source>
        <strain evidence="2 3">CBS 8904</strain>
    </source>
</reference>
<dbReference type="Proteomes" id="UP000006757">
    <property type="component" value="Unassembled WGS sequence"/>
</dbReference>
<keyword evidence="3" id="KW-1185">Reference proteome</keyword>
<evidence type="ECO:0000313" key="2">
    <source>
        <dbReference type="EMBL" id="EKC98472.1"/>
    </source>
</evidence>
<feature type="compositionally biased region" description="Low complexity" evidence="1">
    <location>
        <begin position="244"/>
        <end position="262"/>
    </location>
</feature>
<evidence type="ECO:0000256" key="1">
    <source>
        <dbReference type="SAM" id="MobiDB-lite"/>
    </source>
</evidence>
<name>K1VP43_TRIAC</name>
<gene>
    <name evidence="2" type="ORF">A1Q2_07209</name>
</gene>
<comment type="caution">
    <text evidence="2">The sequence shown here is derived from an EMBL/GenBank/DDBJ whole genome shotgun (WGS) entry which is preliminary data.</text>
</comment>
<dbReference type="InParanoid" id="K1VP43"/>
<feature type="region of interest" description="Disordered" evidence="1">
    <location>
        <begin position="205"/>
        <end position="262"/>
    </location>
</feature>
<organism evidence="2 3">
    <name type="scientific">Trichosporon asahii var. asahii (strain CBS 8904)</name>
    <name type="common">Yeast</name>
    <dbReference type="NCBI Taxonomy" id="1220162"/>
    <lineage>
        <taxon>Eukaryota</taxon>
        <taxon>Fungi</taxon>
        <taxon>Dikarya</taxon>
        <taxon>Basidiomycota</taxon>
        <taxon>Agaricomycotina</taxon>
        <taxon>Tremellomycetes</taxon>
        <taxon>Trichosporonales</taxon>
        <taxon>Trichosporonaceae</taxon>
        <taxon>Trichosporon</taxon>
    </lineage>
</organism>
<dbReference type="AlphaFoldDB" id="K1VP43"/>
<dbReference type="EMBL" id="AMBO01000389">
    <property type="protein sequence ID" value="EKC98472.1"/>
    <property type="molecule type" value="Genomic_DNA"/>
</dbReference>
<accession>K1VP43</accession>
<evidence type="ECO:0000313" key="3">
    <source>
        <dbReference type="Proteomes" id="UP000006757"/>
    </source>
</evidence>
<protein>
    <submittedName>
        <fullName evidence="2">Uncharacterized protein</fullName>
    </submittedName>
</protein>
<sequence length="291" mass="30348">MSDPPQDTTVGLLTDDVLLAGSPELMLSSRGRPSLPRNQRGCVEPHADLLAIHAGCVSITIAALTSVLSTTLASDRLVRRQFGDHLGYNGNVTWPIQTIPYEEDVPANCSTPCNAWKEATRKGACAIPLPSSLPPAAQTSALPDGSKLSTCPIWTMRNEDVCAVLDVQAQCILCAFPELNQTAPEYVASYGGVVKDCQEQGFRLPESVPGINMQDPTSGAGEQPAEANAGTPWDQVYNPPPANTPAVAAAQSPSSSSAAAPSATTTSGAARLWSHHVLALGLTALSIVAIV</sequence>